<keyword evidence="1" id="KW-0812">Transmembrane</keyword>
<dbReference type="Pfam" id="PF15980">
    <property type="entry name" value="ComGF"/>
    <property type="match status" value="1"/>
</dbReference>
<evidence type="ECO:0000313" key="3">
    <source>
        <dbReference type="Proteomes" id="UP001595978"/>
    </source>
</evidence>
<dbReference type="Proteomes" id="UP001595978">
    <property type="component" value="Unassembled WGS sequence"/>
</dbReference>
<evidence type="ECO:0000256" key="1">
    <source>
        <dbReference type="SAM" id="Phobius"/>
    </source>
</evidence>
<keyword evidence="1" id="KW-1133">Transmembrane helix</keyword>
<sequence length="149" mass="17683">MHRCQWRVRNNRNGFTLIEALFHLLTFTLLAQLILAIYLLIQQWNDTFLADEQIKWEIFIQDFQQYLIDIEDVYWMANSLYIVESPSKTLKINKISDVIRLQVNGQGYVPLLIGIQNAEFVISDNLLTVKVRFLNGIEKERTLFVQYKK</sequence>
<gene>
    <name evidence="2" type="primary">comGF</name>
    <name evidence="2" type="ORF">ACFPOH_00390</name>
</gene>
<dbReference type="NCBIfam" id="NF041002">
    <property type="entry name" value="pilin_ComGF"/>
    <property type="match status" value="1"/>
</dbReference>
<proteinExistence type="predicted"/>
<feature type="transmembrane region" description="Helical" evidence="1">
    <location>
        <begin position="21"/>
        <end position="41"/>
    </location>
</feature>
<reference evidence="3" key="1">
    <citation type="journal article" date="2019" name="Int. J. Syst. Evol. Microbiol.">
        <title>The Global Catalogue of Microorganisms (GCM) 10K type strain sequencing project: providing services to taxonomists for standard genome sequencing and annotation.</title>
        <authorList>
            <consortium name="The Broad Institute Genomics Platform"/>
            <consortium name="The Broad Institute Genome Sequencing Center for Infectious Disease"/>
            <person name="Wu L."/>
            <person name="Ma J."/>
        </authorList>
    </citation>
    <scope>NUCLEOTIDE SEQUENCE [LARGE SCALE GENOMIC DNA]</scope>
    <source>
        <strain evidence="3">CCUG 56331</strain>
    </source>
</reference>
<keyword evidence="3" id="KW-1185">Reference proteome</keyword>
<evidence type="ECO:0000313" key="2">
    <source>
        <dbReference type="EMBL" id="MFC5540254.1"/>
    </source>
</evidence>
<comment type="caution">
    <text evidence="2">The sequence shown here is derived from an EMBL/GenBank/DDBJ whole genome shotgun (WGS) entry which is preliminary data.</text>
</comment>
<accession>A0ABW0R653</accession>
<name>A0ABW0R653_9BACL</name>
<dbReference type="RefSeq" id="WP_342469561.1">
    <property type="nucleotide sequence ID" value="NZ_JBHSNQ010000009.1"/>
</dbReference>
<keyword evidence="1" id="KW-0472">Membrane</keyword>
<organism evidence="2 3">
    <name type="scientific">Ureibacillus suwonensis</name>
    <dbReference type="NCBI Taxonomy" id="313007"/>
    <lineage>
        <taxon>Bacteria</taxon>
        <taxon>Bacillati</taxon>
        <taxon>Bacillota</taxon>
        <taxon>Bacilli</taxon>
        <taxon>Bacillales</taxon>
        <taxon>Caryophanaceae</taxon>
        <taxon>Ureibacillus</taxon>
    </lineage>
</organism>
<dbReference type="InterPro" id="IPR016977">
    <property type="entry name" value="ComGF"/>
</dbReference>
<dbReference type="EMBL" id="JBHSNQ010000009">
    <property type="protein sequence ID" value="MFC5540254.1"/>
    <property type="molecule type" value="Genomic_DNA"/>
</dbReference>
<protein>
    <submittedName>
        <fullName evidence="2">Competence type IV pilus minor pilin ComGF</fullName>
    </submittedName>
</protein>